<reference evidence="1" key="1">
    <citation type="submission" date="2013-06" db="EMBL/GenBank/DDBJ databases">
        <authorList>
            <person name="Weinstock G."/>
            <person name="Sodergren E."/>
            <person name="Clifton S."/>
            <person name="Fulton L."/>
            <person name="Fulton B."/>
            <person name="Courtney L."/>
            <person name="Fronick C."/>
            <person name="Harrison M."/>
            <person name="Strong C."/>
            <person name="Farmer C."/>
            <person name="Delahaunty K."/>
            <person name="Markovic C."/>
            <person name="Hall O."/>
            <person name="Minx P."/>
            <person name="Tomlinson C."/>
            <person name="Mitreva M."/>
            <person name="Nelson J."/>
            <person name="Hou S."/>
            <person name="Wollam A."/>
            <person name="Pepin K.H."/>
            <person name="Johnson M."/>
            <person name="Bhonagiri V."/>
            <person name="Nash W.E."/>
            <person name="Warren W."/>
            <person name="Chinwalla A."/>
            <person name="Mardis E.R."/>
            <person name="Wilson R.K."/>
        </authorList>
    </citation>
    <scope>NUCLEOTIDE SEQUENCE [LARGE SCALE GENOMIC DNA]</scope>
    <source>
        <strain evidence="1">ATCC 49176</strain>
    </source>
</reference>
<comment type="caution">
    <text evidence="1">The sequence shown here is derived from an EMBL/GenBank/DDBJ whole genome shotgun (WGS) entry which is preliminary data.</text>
</comment>
<proteinExistence type="predicted"/>
<accession>W1Q2F4</accession>
<dbReference type="AlphaFoldDB" id="W1Q2F4"/>
<dbReference type="STRING" id="592010.GCWU000182_001423"/>
<dbReference type="Proteomes" id="UP000019050">
    <property type="component" value="Unassembled WGS sequence"/>
</dbReference>
<sequence>MSPSKETWLPKHRPHYQRTCELVHQVMQPYTIYTISKEKARPKLGQALHYIS</sequence>
<keyword evidence="2" id="KW-1185">Reference proteome</keyword>
<protein>
    <submittedName>
        <fullName evidence="1">Uncharacterized protein</fullName>
    </submittedName>
</protein>
<dbReference type="HOGENOM" id="CLU_3075576_0_0_9"/>
<dbReference type="EMBL" id="ACIN03000013">
    <property type="protein sequence ID" value="ESK65262.1"/>
    <property type="molecule type" value="Genomic_DNA"/>
</dbReference>
<name>W1Q2F4_ABIDE</name>
<organism evidence="1 2">
    <name type="scientific">Abiotrophia defectiva ATCC 49176</name>
    <dbReference type="NCBI Taxonomy" id="592010"/>
    <lineage>
        <taxon>Bacteria</taxon>
        <taxon>Bacillati</taxon>
        <taxon>Bacillota</taxon>
        <taxon>Bacilli</taxon>
        <taxon>Lactobacillales</taxon>
        <taxon>Aerococcaceae</taxon>
        <taxon>Abiotrophia</taxon>
    </lineage>
</organism>
<evidence type="ECO:0000313" key="1">
    <source>
        <dbReference type="EMBL" id="ESK65262.1"/>
    </source>
</evidence>
<gene>
    <name evidence="1" type="ORF">GCWU000182_001423</name>
</gene>
<evidence type="ECO:0000313" key="2">
    <source>
        <dbReference type="Proteomes" id="UP000019050"/>
    </source>
</evidence>